<dbReference type="Pfam" id="PF00583">
    <property type="entry name" value="Acetyltransf_1"/>
    <property type="match status" value="1"/>
</dbReference>
<evidence type="ECO:0000313" key="2">
    <source>
        <dbReference type="EMBL" id="TDW75166.1"/>
    </source>
</evidence>
<dbReference type="Proteomes" id="UP000295146">
    <property type="component" value="Unassembled WGS sequence"/>
</dbReference>
<protein>
    <submittedName>
        <fullName evidence="2">Acetyltransferase (GNAT) family protein</fullName>
    </submittedName>
</protein>
<dbReference type="PROSITE" id="PS51186">
    <property type="entry name" value="GNAT"/>
    <property type="match status" value="1"/>
</dbReference>
<name>A0A4R8CGA3_9ACTN</name>
<dbReference type="RefSeq" id="WP_134097144.1">
    <property type="nucleotide sequence ID" value="NZ_SODP01000001.1"/>
</dbReference>
<organism evidence="2 3">
    <name type="scientific">Kribbella pratensis</name>
    <dbReference type="NCBI Taxonomy" id="2512112"/>
    <lineage>
        <taxon>Bacteria</taxon>
        <taxon>Bacillati</taxon>
        <taxon>Actinomycetota</taxon>
        <taxon>Actinomycetes</taxon>
        <taxon>Propionibacteriales</taxon>
        <taxon>Kribbellaceae</taxon>
        <taxon>Kribbella</taxon>
    </lineage>
</organism>
<sequence>MSRGSESSDGVARQGDVRLAWSAAVDGWRQLAQLPSAVGVFTWEQITGADCFWWSGPPGTMAHQIFLTTTEDQILQTLDQALASPNCGVGSGIVVRCIDTPESSRALARIKPENVGTGLFMTCDLTKAREPVSPRPFRTTIIATPAQHDDLLAMLSSVYRDVGGLTAFFQGFGATQIIGVYDQDRLIASATIVRSGPTANIWSVATAATDRGRGAATAAVSAALDHAAKSGCATASLSTSDDLAQWYQRLGFEPVGREYTATIRHLAR</sequence>
<evidence type="ECO:0000259" key="1">
    <source>
        <dbReference type="PROSITE" id="PS51186"/>
    </source>
</evidence>
<evidence type="ECO:0000313" key="3">
    <source>
        <dbReference type="Proteomes" id="UP000295146"/>
    </source>
</evidence>
<accession>A0A4R8CGA3</accession>
<dbReference type="EMBL" id="SODP01000001">
    <property type="protein sequence ID" value="TDW75166.1"/>
    <property type="molecule type" value="Genomic_DNA"/>
</dbReference>
<keyword evidence="3" id="KW-1185">Reference proteome</keyword>
<dbReference type="InterPro" id="IPR016181">
    <property type="entry name" value="Acyl_CoA_acyltransferase"/>
</dbReference>
<dbReference type="OrthoDB" id="9799092at2"/>
<dbReference type="GO" id="GO:0016747">
    <property type="term" value="F:acyltransferase activity, transferring groups other than amino-acyl groups"/>
    <property type="evidence" value="ECO:0007669"/>
    <property type="project" value="InterPro"/>
</dbReference>
<dbReference type="Gene3D" id="3.40.630.30">
    <property type="match status" value="1"/>
</dbReference>
<gene>
    <name evidence="2" type="ORF">EV653_0287</name>
</gene>
<proteinExistence type="predicted"/>
<dbReference type="SUPFAM" id="SSF55729">
    <property type="entry name" value="Acyl-CoA N-acyltransferases (Nat)"/>
    <property type="match status" value="1"/>
</dbReference>
<comment type="caution">
    <text evidence="2">The sequence shown here is derived from an EMBL/GenBank/DDBJ whole genome shotgun (WGS) entry which is preliminary data.</text>
</comment>
<dbReference type="InterPro" id="IPR000182">
    <property type="entry name" value="GNAT_dom"/>
</dbReference>
<feature type="domain" description="N-acetyltransferase" evidence="1">
    <location>
        <begin position="138"/>
        <end position="268"/>
    </location>
</feature>
<reference evidence="2 3" key="1">
    <citation type="submission" date="2019-03" db="EMBL/GenBank/DDBJ databases">
        <title>Genomic Encyclopedia of Type Strains, Phase III (KMG-III): the genomes of soil and plant-associated and newly described type strains.</title>
        <authorList>
            <person name="Whitman W."/>
        </authorList>
    </citation>
    <scope>NUCLEOTIDE SEQUENCE [LARGE SCALE GENOMIC DNA]</scope>
    <source>
        <strain evidence="2 3">VKM Ac-2573</strain>
    </source>
</reference>
<dbReference type="AlphaFoldDB" id="A0A4R8CGA3"/>